<organism evidence="3 4">
    <name type="scientific">Polaribacter marinaquae</name>
    <dbReference type="NCBI Taxonomy" id="1642819"/>
    <lineage>
        <taxon>Bacteria</taxon>
        <taxon>Pseudomonadati</taxon>
        <taxon>Bacteroidota</taxon>
        <taxon>Flavobacteriia</taxon>
        <taxon>Flavobacteriales</taxon>
        <taxon>Flavobacteriaceae</taxon>
    </lineage>
</organism>
<name>A0ABZ2TV74_9FLAO</name>
<sequence>MKFLKDLLHLFYPEICANCQNQLLRNETILCLLCRHDLPLTNFDSYTDNKITNSFKGRVLIEKANALLFFRKKSITKNLIHELKYKNNEDIGLFFGNWLGEVLANNKEFSKIDCIVPVPIHAKRKRKRGYNQVTKFGETLSKHLNIPLVEGVLIRNLDTKTQTRKSRFERFNNLEAKFEITDNSILKNKHILIIDDVITTGATIEACAKELLKSTGIKISILAMAYTD</sequence>
<feature type="domain" description="Phosphoribosyltransferase" evidence="2">
    <location>
        <begin position="136"/>
        <end position="223"/>
    </location>
</feature>
<reference evidence="3 4" key="1">
    <citation type="submission" date="2024-03" db="EMBL/GenBank/DDBJ databases">
        <authorList>
            <person name="Cao K."/>
        </authorList>
    </citation>
    <scope>NUCLEOTIDE SEQUENCE [LARGE SCALE GENOMIC DNA]</scope>
    <source>
        <strain evidence="3 4">MCCC 1K00696</strain>
    </source>
</reference>
<evidence type="ECO:0000256" key="1">
    <source>
        <dbReference type="ARBA" id="ARBA00008007"/>
    </source>
</evidence>
<dbReference type="SUPFAM" id="SSF53271">
    <property type="entry name" value="PRTase-like"/>
    <property type="match status" value="1"/>
</dbReference>
<dbReference type="Pfam" id="PF00156">
    <property type="entry name" value="Pribosyltran"/>
    <property type="match status" value="1"/>
</dbReference>
<dbReference type="RefSeq" id="WP_340935212.1">
    <property type="nucleotide sequence ID" value="NZ_CP150496.1"/>
</dbReference>
<evidence type="ECO:0000313" key="3">
    <source>
        <dbReference type="EMBL" id="WYW57036.1"/>
    </source>
</evidence>
<dbReference type="InterPro" id="IPR000836">
    <property type="entry name" value="PRTase_dom"/>
</dbReference>
<protein>
    <submittedName>
        <fullName evidence="3">ComF family protein</fullName>
    </submittedName>
</protein>
<dbReference type="PANTHER" id="PTHR47505">
    <property type="entry name" value="DNA UTILIZATION PROTEIN YHGH"/>
    <property type="match status" value="1"/>
</dbReference>
<dbReference type="Gene3D" id="3.40.50.2020">
    <property type="match status" value="1"/>
</dbReference>
<evidence type="ECO:0000313" key="4">
    <source>
        <dbReference type="Proteomes" id="UP001491088"/>
    </source>
</evidence>
<accession>A0ABZ2TV74</accession>
<dbReference type="CDD" id="cd06223">
    <property type="entry name" value="PRTases_typeI"/>
    <property type="match status" value="1"/>
</dbReference>
<dbReference type="Proteomes" id="UP001491088">
    <property type="component" value="Chromosome"/>
</dbReference>
<dbReference type="InterPro" id="IPR051910">
    <property type="entry name" value="ComF/GntX_DNA_util-trans"/>
</dbReference>
<keyword evidence="4" id="KW-1185">Reference proteome</keyword>
<dbReference type="InterPro" id="IPR029057">
    <property type="entry name" value="PRTase-like"/>
</dbReference>
<proteinExistence type="inferred from homology"/>
<evidence type="ECO:0000259" key="2">
    <source>
        <dbReference type="Pfam" id="PF00156"/>
    </source>
</evidence>
<comment type="similarity">
    <text evidence="1">Belongs to the ComF/GntX family.</text>
</comment>
<dbReference type="EMBL" id="CP150496">
    <property type="protein sequence ID" value="WYW57036.1"/>
    <property type="molecule type" value="Genomic_DNA"/>
</dbReference>
<dbReference type="PANTHER" id="PTHR47505:SF1">
    <property type="entry name" value="DNA UTILIZATION PROTEIN YHGH"/>
    <property type="match status" value="1"/>
</dbReference>
<gene>
    <name evidence="3" type="ORF">WG950_07255</name>
</gene>